<accession>A0AAV3JH77</accession>
<dbReference type="AlphaFoldDB" id="A0AAV3JH77"/>
<evidence type="ECO:0000313" key="1">
    <source>
        <dbReference type="EMBL" id="EPW15379.1"/>
    </source>
</evidence>
<comment type="caution">
    <text evidence="1">The sequence shown here is derived from an EMBL/GenBank/DDBJ whole genome shotgun (WGS) entry which is preliminary data.</text>
</comment>
<sequence>MKNIILETSRFILLEWDSGDLSELKSFCKMKK</sequence>
<organism evidence="1 2">
    <name type="scientific">Streptococcus agalactiae CCUG 29376</name>
    <dbReference type="NCBI Taxonomy" id="1105255"/>
    <lineage>
        <taxon>Bacteria</taxon>
        <taxon>Bacillati</taxon>
        <taxon>Bacillota</taxon>
        <taxon>Bacilli</taxon>
        <taxon>Lactobacillales</taxon>
        <taxon>Streptococcaceae</taxon>
        <taxon>Streptococcus</taxon>
    </lineage>
</organism>
<reference evidence="1 2" key="1">
    <citation type="submission" date="2012-10" db="EMBL/GenBank/DDBJ databases">
        <authorList>
            <person name="Zadoks R.N."/>
            <person name="Moroni P."/>
            <person name="Richards V.P."/>
            <person name="Durkin S.A.S."/>
            <person name="Kim M."/>
            <person name="Pavinski Bitar P.D."/>
            <person name="Stanhope M.J."/>
            <person name="Town C.D."/>
            <person name="Venter J.C."/>
        </authorList>
    </citation>
    <scope>NUCLEOTIDE SEQUENCE [LARGE SCALE GENOMIC DNA]</scope>
    <source>
        <strain evidence="1 2">CCUG 29376</strain>
    </source>
</reference>
<dbReference type="EMBL" id="ANDB01000022">
    <property type="protein sequence ID" value="EPW15379.1"/>
    <property type="molecule type" value="Genomic_DNA"/>
</dbReference>
<protein>
    <submittedName>
        <fullName evidence="1">Uncharacterized protein</fullName>
    </submittedName>
</protein>
<proteinExistence type="predicted"/>
<dbReference type="Proteomes" id="UP000015267">
    <property type="component" value="Unassembled WGS sequence"/>
</dbReference>
<name>A0AAV3JH77_STRAG</name>
<gene>
    <name evidence="1" type="ORF">SAG0055_01930</name>
</gene>
<evidence type="ECO:0000313" key="2">
    <source>
        <dbReference type="Proteomes" id="UP000015267"/>
    </source>
</evidence>